<evidence type="ECO:0000313" key="1">
    <source>
        <dbReference type="EMBL" id="KAG2454427.1"/>
    </source>
</evidence>
<dbReference type="Proteomes" id="UP000613740">
    <property type="component" value="Unassembled WGS sequence"/>
</dbReference>
<dbReference type="AlphaFoldDB" id="A0A835WVZ3"/>
<proteinExistence type="predicted"/>
<accession>A0A835WVZ3</accession>
<sequence>MCARSLAVWLRSHTPAAAVVVHPELQHAAICTAWSRQDQLLDRLLRAVGGGGSGGGGGGAATGAAAGGGLGPGVGLGLGPGVGLGLGLGLGLLHPLSPQRATLAMSRHNSSSVSVSVSVSVSAAGSFLRLPSFGQQQ</sequence>
<organism evidence="1 2">
    <name type="scientific">Chlamydomonas schloesseri</name>
    <dbReference type="NCBI Taxonomy" id="2026947"/>
    <lineage>
        <taxon>Eukaryota</taxon>
        <taxon>Viridiplantae</taxon>
        <taxon>Chlorophyta</taxon>
        <taxon>core chlorophytes</taxon>
        <taxon>Chlorophyceae</taxon>
        <taxon>CS clade</taxon>
        <taxon>Chlamydomonadales</taxon>
        <taxon>Chlamydomonadaceae</taxon>
        <taxon>Chlamydomonas</taxon>
    </lineage>
</organism>
<gene>
    <name evidence="1" type="ORF">HYH02_001447</name>
</gene>
<name>A0A835WVZ3_9CHLO</name>
<evidence type="ECO:0000313" key="2">
    <source>
        <dbReference type="Proteomes" id="UP000613740"/>
    </source>
</evidence>
<reference evidence="1" key="1">
    <citation type="journal article" date="2020" name="bioRxiv">
        <title>Comparative genomics of Chlamydomonas.</title>
        <authorList>
            <person name="Craig R.J."/>
            <person name="Hasan A.R."/>
            <person name="Ness R.W."/>
            <person name="Keightley P.D."/>
        </authorList>
    </citation>
    <scope>NUCLEOTIDE SEQUENCE</scope>
    <source>
        <strain evidence="1">CCAP 11/173</strain>
    </source>
</reference>
<comment type="caution">
    <text evidence="1">The sequence shown here is derived from an EMBL/GenBank/DDBJ whole genome shotgun (WGS) entry which is preliminary data.</text>
</comment>
<keyword evidence="2" id="KW-1185">Reference proteome</keyword>
<dbReference type="OrthoDB" id="6431331at2759"/>
<dbReference type="EMBL" id="JAEHOD010000002">
    <property type="protein sequence ID" value="KAG2454427.1"/>
    <property type="molecule type" value="Genomic_DNA"/>
</dbReference>
<protein>
    <submittedName>
        <fullName evidence="1">Uncharacterized protein</fullName>
    </submittedName>
</protein>